<dbReference type="SMART" id="SM00382">
    <property type="entry name" value="AAA"/>
    <property type="match status" value="1"/>
</dbReference>
<dbReference type="GO" id="GO:0005524">
    <property type="term" value="F:ATP binding"/>
    <property type="evidence" value="ECO:0007669"/>
    <property type="project" value="UniProtKB-KW"/>
</dbReference>
<evidence type="ECO:0000313" key="6">
    <source>
        <dbReference type="Proteomes" id="UP000032534"/>
    </source>
</evidence>
<dbReference type="GO" id="GO:0005315">
    <property type="term" value="F:phosphate transmembrane transporter activity"/>
    <property type="evidence" value="ECO:0007669"/>
    <property type="project" value="InterPro"/>
</dbReference>
<dbReference type="SUPFAM" id="SSF52540">
    <property type="entry name" value="P-loop containing nucleoside triphosphate hydrolases"/>
    <property type="match status" value="1"/>
</dbReference>
<dbReference type="InterPro" id="IPR003439">
    <property type="entry name" value="ABC_transporter-like_ATP-bd"/>
</dbReference>
<evidence type="ECO:0000313" key="5">
    <source>
        <dbReference type="EMBL" id="KJD47462.1"/>
    </source>
</evidence>
<dbReference type="EMBL" id="JTHP01000001">
    <property type="protein sequence ID" value="KJD47462.1"/>
    <property type="molecule type" value="Genomic_DNA"/>
</dbReference>
<evidence type="ECO:0000259" key="4">
    <source>
        <dbReference type="PROSITE" id="PS50893"/>
    </source>
</evidence>
<proteinExistence type="predicted"/>
<dbReference type="AlphaFoldDB" id="A0A0D7XB71"/>
<dbReference type="PANTHER" id="PTHR43423:SF1">
    <property type="entry name" value="ABC TRANSPORTER I FAMILY MEMBER 17"/>
    <property type="match status" value="1"/>
</dbReference>
<gene>
    <name evidence="5" type="ORF">QD47_00465</name>
</gene>
<dbReference type="InterPro" id="IPR017871">
    <property type="entry name" value="ABC_transporter-like_CS"/>
</dbReference>
<evidence type="ECO:0000256" key="2">
    <source>
        <dbReference type="ARBA" id="ARBA00022741"/>
    </source>
</evidence>
<dbReference type="Gene3D" id="3.40.50.300">
    <property type="entry name" value="P-loop containing nucleotide triphosphate hydrolases"/>
    <property type="match status" value="1"/>
</dbReference>
<dbReference type="RefSeq" id="WP_044644255.1">
    <property type="nucleotide sequence ID" value="NZ_JTHP01000001.1"/>
</dbReference>
<dbReference type="PANTHER" id="PTHR43423">
    <property type="entry name" value="ABC TRANSPORTER I FAMILY MEMBER 17"/>
    <property type="match status" value="1"/>
</dbReference>
<name>A0A0D7XB71_9BACL</name>
<reference evidence="5 6" key="1">
    <citation type="submission" date="2014-11" db="EMBL/GenBank/DDBJ databases">
        <title>Draft Genome Sequences of Paenibacillus polymyxa NRRL B-30509 and Paenibacillus terrae NRRL B-30644, Strains from a Poultry Environment that Produce Tridecaptin A and Paenicidins.</title>
        <authorList>
            <person name="van Belkum M.J."/>
            <person name="Lohans C.T."/>
            <person name="Vederas J.C."/>
        </authorList>
    </citation>
    <scope>NUCLEOTIDE SEQUENCE [LARGE SCALE GENOMIC DNA]</scope>
    <source>
        <strain evidence="5 6">NRRL B-30644</strain>
    </source>
</reference>
<keyword evidence="6" id="KW-1185">Reference proteome</keyword>
<protein>
    <submittedName>
        <fullName evidence="5">Phosphate ABC transporter ATP-binding protein</fullName>
    </submittedName>
</protein>
<dbReference type="OrthoDB" id="9785080at2"/>
<organism evidence="5 6">
    <name type="scientific">Paenibacillus terrae</name>
    <dbReference type="NCBI Taxonomy" id="159743"/>
    <lineage>
        <taxon>Bacteria</taxon>
        <taxon>Bacillati</taxon>
        <taxon>Bacillota</taxon>
        <taxon>Bacilli</taxon>
        <taxon>Bacillales</taxon>
        <taxon>Paenibacillaceae</taxon>
        <taxon>Paenibacillus</taxon>
    </lineage>
</organism>
<evidence type="ECO:0000256" key="1">
    <source>
        <dbReference type="ARBA" id="ARBA00022448"/>
    </source>
</evidence>
<dbReference type="GO" id="GO:0035435">
    <property type="term" value="P:phosphate ion transmembrane transport"/>
    <property type="evidence" value="ECO:0007669"/>
    <property type="project" value="InterPro"/>
</dbReference>
<accession>A0A0D7XB71</accession>
<dbReference type="InterPro" id="IPR027417">
    <property type="entry name" value="P-loop_NTPase"/>
</dbReference>
<keyword evidence="3 5" id="KW-0067">ATP-binding</keyword>
<dbReference type="Proteomes" id="UP000032534">
    <property type="component" value="Unassembled WGS sequence"/>
</dbReference>
<dbReference type="PROSITE" id="PS50893">
    <property type="entry name" value="ABC_TRANSPORTER_2"/>
    <property type="match status" value="1"/>
</dbReference>
<dbReference type="InterPro" id="IPR005670">
    <property type="entry name" value="PstB-like"/>
</dbReference>
<dbReference type="InterPro" id="IPR003593">
    <property type="entry name" value="AAA+_ATPase"/>
</dbReference>
<dbReference type="Pfam" id="PF00005">
    <property type="entry name" value="ABC_tran"/>
    <property type="match status" value="1"/>
</dbReference>
<dbReference type="PROSITE" id="PS00211">
    <property type="entry name" value="ABC_TRANSPORTER_1"/>
    <property type="match status" value="1"/>
</dbReference>
<evidence type="ECO:0000256" key="3">
    <source>
        <dbReference type="ARBA" id="ARBA00022840"/>
    </source>
</evidence>
<feature type="domain" description="ABC transporter" evidence="4">
    <location>
        <begin position="9"/>
        <end position="241"/>
    </location>
</feature>
<keyword evidence="2" id="KW-0547">Nucleotide-binding</keyword>
<dbReference type="GO" id="GO:0016020">
    <property type="term" value="C:membrane"/>
    <property type="evidence" value="ECO:0007669"/>
    <property type="project" value="InterPro"/>
</dbReference>
<sequence>MESKSLPAIEFKNITKYFTGSEQQRAVLNGITARVSPGKITTLVGPSGSGKSTLLSLCNLLLTPDEGEISVFGKPLSEWEIPELRRKVALVFQDAPMLQGTVLYNLQTVERLHGTVLHDPGDLLERVGLTRDLLEQKAQELSGGQRQRLALARTLANRPDILLLDEITSALDPASVKEVEELLLQMNKEEGTTMIWITHHMEQARRVGHETWLMIDGKLVEQADTETFFHAPQHNETRKFIAGEWV</sequence>
<comment type="caution">
    <text evidence="5">The sequence shown here is derived from an EMBL/GenBank/DDBJ whole genome shotgun (WGS) entry which is preliminary data.</text>
</comment>
<keyword evidence="1" id="KW-0813">Transport</keyword>
<dbReference type="PATRIC" id="fig|159743.3.peg.105"/>
<dbReference type="GO" id="GO:0016887">
    <property type="term" value="F:ATP hydrolysis activity"/>
    <property type="evidence" value="ECO:0007669"/>
    <property type="project" value="InterPro"/>
</dbReference>
<dbReference type="CDD" id="cd03260">
    <property type="entry name" value="ABC_PstB_phosphate_transporter"/>
    <property type="match status" value="1"/>
</dbReference>